<dbReference type="EMBL" id="AP019416">
    <property type="protein sequence ID" value="BBI53643.1"/>
    <property type="molecule type" value="Genomic_DNA"/>
</dbReference>
<proteinExistence type="predicted"/>
<evidence type="ECO:0000256" key="1">
    <source>
        <dbReference type="SAM" id="MobiDB-lite"/>
    </source>
</evidence>
<reference evidence="3" key="1">
    <citation type="journal article" date="2019" name="Microbiol. Resour. Announc.">
        <title>Complete Genome Sequence of Halomonas olivaria, a Moderately Halophilic Bacterium Isolated from Olive Processing Effluents, Obtained by Nanopore Sequencing.</title>
        <authorList>
            <person name="Nagata S."/>
            <person name="Ii K.M."/>
            <person name="Tsukimi T."/>
            <person name="Miura M.C."/>
            <person name="Galipon J."/>
            <person name="Arakawa K."/>
        </authorList>
    </citation>
    <scope>NUCLEOTIDE SEQUENCE [LARGE SCALE GENOMIC DNA]</scope>
    <source>
        <strain evidence="3">TYRC17</strain>
    </source>
</reference>
<name>A0ABM7GSE6_9GAMM</name>
<evidence type="ECO:0000313" key="2">
    <source>
        <dbReference type="EMBL" id="BBI53643.1"/>
    </source>
</evidence>
<evidence type="ECO:0000313" key="3">
    <source>
        <dbReference type="Proteomes" id="UP000289555"/>
    </source>
</evidence>
<gene>
    <name evidence="2" type="ORF">HORIV_60640</name>
</gene>
<dbReference type="PROSITE" id="PS51257">
    <property type="entry name" value="PROKAR_LIPOPROTEIN"/>
    <property type="match status" value="1"/>
</dbReference>
<sequence length="123" mass="13451">MSKHDSTPHLPRRKRSGRLSLAMMGASAFGLTACGQPPQEEQITDIEFDQPRSFQSVEDCVAENVYTRSACEDAYEASLKRCRAIARLKSAKLKMVKGRVLPQPTNSPRPQPEAPGAVGLCPP</sequence>
<accession>A0ABM7GSE6</accession>
<keyword evidence="3" id="KW-1185">Reference proteome</keyword>
<feature type="region of interest" description="Disordered" evidence="1">
    <location>
        <begin position="99"/>
        <end position="123"/>
    </location>
</feature>
<dbReference type="Proteomes" id="UP000289555">
    <property type="component" value="Chromosome"/>
</dbReference>
<organism evidence="2 3">
    <name type="scientific">Vreelandella olivaria</name>
    <dbReference type="NCBI Taxonomy" id="390919"/>
    <lineage>
        <taxon>Bacteria</taxon>
        <taxon>Pseudomonadati</taxon>
        <taxon>Pseudomonadota</taxon>
        <taxon>Gammaproteobacteria</taxon>
        <taxon>Oceanospirillales</taxon>
        <taxon>Halomonadaceae</taxon>
        <taxon>Vreelandella</taxon>
    </lineage>
</organism>
<protein>
    <submittedName>
        <fullName evidence="2">Uncharacterized protein</fullName>
    </submittedName>
</protein>